<sequence>MDNDNVENEAPFGVVYEDFRVIWVAEQLQDGKWTARYCWYPGTSEAAGKALQEAVLNGKSRRLLGQFDTEAETIAAIKQAVLLEAKWSPPRS</sequence>
<accession>A0A7W4YQV0</accession>
<dbReference type="Proteomes" id="UP000578036">
    <property type="component" value="Unassembled WGS sequence"/>
</dbReference>
<proteinExistence type="predicted"/>
<comment type="caution">
    <text evidence="1">The sequence shown here is derived from an EMBL/GenBank/DDBJ whole genome shotgun (WGS) entry which is preliminary data.</text>
</comment>
<protein>
    <submittedName>
        <fullName evidence="1">Uncharacterized protein</fullName>
    </submittedName>
</protein>
<dbReference type="RefSeq" id="WP_183298689.1">
    <property type="nucleotide sequence ID" value="NZ_FMAD01000003.1"/>
</dbReference>
<reference evidence="1 2" key="1">
    <citation type="submission" date="2020-08" db="EMBL/GenBank/DDBJ databases">
        <title>Genomic Encyclopedia of Type Strains, Phase IV (KMG-V): Genome sequencing to study the core and pangenomes of soil and plant-associated prokaryotes.</title>
        <authorList>
            <person name="Whitman W."/>
        </authorList>
    </citation>
    <scope>NUCLEOTIDE SEQUENCE [LARGE SCALE GENOMIC DNA]</scope>
    <source>
        <strain evidence="1 2">SLV-2362</strain>
    </source>
</reference>
<gene>
    <name evidence="1" type="ORF">FHX61_001022</name>
</gene>
<organism evidence="1 2">
    <name type="scientific">Cupriavidus alkaliphilus</name>
    <dbReference type="NCBI Taxonomy" id="942866"/>
    <lineage>
        <taxon>Bacteria</taxon>
        <taxon>Pseudomonadati</taxon>
        <taxon>Pseudomonadota</taxon>
        <taxon>Betaproteobacteria</taxon>
        <taxon>Burkholderiales</taxon>
        <taxon>Burkholderiaceae</taxon>
        <taxon>Cupriavidus</taxon>
    </lineage>
</organism>
<name>A0A7W4YQV0_9BURK</name>
<dbReference type="AlphaFoldDB" id="A0A7W4YQV0"/>
<dbReference type="EMBL" id="JACHWF010000001">
    <property type="protein sequence ID" value="MBB3006406.1"/>
    <property type="molecule type" value="Genomic_DNA"/>
</dbReference>
<evidence type="ECO:0000313" key="1">
    <source>
        <dbReference type="EMBL" id="MBB3006406.1"/>
    </source>
</evidence>
<keyword evidence="2" id="KW-1185">Reference proteome</keyword>
<evidence type="ECO:0000313" key="2">
    <source>
        <dbReference type="Proteomes" id="UP000578036"/>
    </source>
</evidence>